<dbReference type="Pfam" id="PF07920">
    <property type="entry name" value="DUF1684"/>
    <property type="match status" value="1"/>
</dbReference>
<dbReference type="RefSeq" id="WP_191037178.1">
    <property type="nucleotide sequence ID" value="NZ_JACXAA010000001.1"/>
</dbReference>
<keyword evidence="2" id="KW-1185">Reference proteome</keyword>
<gene>
    <name evidence="1" type="ORF">IC230_01425</name>
</gene>
<evidence type="ECO:0000313" key="2">
    <source>
        <dbReference type="Proteomes" id="UP000653797"/>
    </source>
</evidence>
<reference evidence="1" key="1">
    <citation type="submission" date="2020-09" db="EMBL/GenBank/DDBJ databases">
        <authorList>
            <person name="Kim M.K."/>
        </authorList>
    </citation>
    <scope>NUCLEOTIDE SEQUENCE</scope>
    <source>
        <strain evidence="1">BT704</strain>
    </source>
</reference>
<dbReference type="EMBL" id="JACXAA010000001">
    <property type="protein sequence ID" value="MBD2751535.1"/>
    <property type="molecule type" value="Genomic_DNA"/>
</dbReference>
<name>A0A927AXD5_9BACT</name>
<dbReference type="Proteomes" id="UP000653797">
    <property type="component" value="Unassembled WGS sequence"/>
</dbReference>
<protein>
    <submittedName>
        <fullName evidence="1">DUF1684 domain-containing protein</fullName>
    </submittedName>
</protein>
<proteinExistence type="predicted"/>
<dbReference type="AlphaFoldDB" id="A0A927AXD5"/>
<evidence type="ECO:0000313" key="1">
    <source>
        <dbReference type="EMBL" id="MBD2751535.1"/>
    </source>
</evidence>
<comment type="caution">
    <text evidence="1">The sequence shown here is derived from an EMBL/GenBank/DDBJ whole genome shotgun (WGS) entry which is preliminary data.</text>
</comment>
<dbReference type="PANTHER" id="PTHR41913:SF1">
    <property type="entry name" value="DUF1684 DOMAIN-CONTAINING PROTEIN"/>
    <property type="match status" value="1"/>
</dbReference>
<sequence>MLKNRFFLTGLFLLALIVLYYTFFDGGNITSSAGLDESINPETYRQQVDVQRKEKDHFLQTDAESPVPNKSSFKGLVYFKPDPAYRVVARLEPFADKTQKLVVRMSDGSEEVYDKFAHAVFSLNGEACRLLIVKLQNTYSILFRDATSGKETYGGGRYLELDPAKLTDNHVILDFNGAYNPYCAYNPTYACPIPPAENTLTIPVKAGEKYKEHQ</sequence>
<dbReference type="InterPro" id="IPR012467">
    <property type="entry name" value="DUF1684"/>
</dbReference>
<organism evidence="1 2">
    <name type="scientific">Spirosoma validum</name>
    <dbReference type="NCBI Taxonomy" id="2771355"/>
    <lineage>
        <taxon>Bacteria</taxon>
        <taxon>Pseudomonadati</taxon>
        <taxon>Bacteroidota</taxon>
        <taxon>Cytophagia</taxon>
        <taxon>Cytophagales</taxon>
        <taxon>Cytophagaceae</taxon>
        <taxon>Spirosoma</taxon>
    </lineage>
</organism>
<accession>A0A927AXD5</accession>
<dbReference type="Gene3D" id="6.10.250.1680">
    <property type="match status" value="1"/>
</dbReference>
<dbReference type="PANTHER" id="PTHR41913">
    <property type="entry name" value="DUF1684 DOMAIN-CONTAINING PROTEIN"/>
    <property type="match status" value="1"/>
</dbReference>